<dbReference type="AlphaFoldDB" id="D2VWR3"/>
<dbReference type="OrthoDB" id="9978173at2759"/>
<proteinExistence type="predicted"/>
<dbReference type="eggNOG" id="ENOG502RPX4">
    <property type="taxonomic scope" value="Eukaryota"/>
</dbReference>
<evidence type="ECO:0000313" key="1">
    <source>
        <dbReference type="EMBL" id="EFC38665.1"/>
    </source>
</evidence>
<dbReference type="OMA" id="IVPELRW"/>
<dbReference type="GeneID" id="8858374"/>
<gene>
    <name evidence="1" type="ORF">NAEGRDRAFT_60912</name>
</gene>
<dbReference type="Pfam" id="PF14388">
    <property type="entry name" value="DUF4419"/>
    <property type="match status" value="1"/>
</dbReference>
<dbReference type="VEuPathDB" id="AmoebaDB:NAEGRDRAFT_60912"/>
<dbReference type="PANTHER" id="PTHR31252:SF11">
    <property type="entry name" value="DUF4419 DOMAIN-CONTAINING PROTEIN"/>
    <property type="match status" value="1"/>
</dbReference>
<protein>
    <submittedName>
        <fullName evidence="1">Predicted protein</fullName>
    </submittedName>
</protein>
<reference evidence="1 2" key="1">
    <citation type="journal article" date="2010" name="Cell">
        <title>The genome of Naegleria gruberi illuminates early eukaryotic versatility.</title>
        <authorList>
            <person name="Fritz-Laylin L.K."/>
            <person name="Prochnik S.E."/>
            <person name="Ginger M.L."/>
            <person name="Dacks J.B."/>
            <person name="Carpenter M.L."/>
            <person name="Field M.C."/>
            <person name="Kuo A."/>
            <person name="Paredez A."/>
            <person name="Chapman J."/>
            <person name="Pham J."/>
            <person name="Shu S."/>
            <person name="Neupane R."/>
            <person name="Cipriano M."/>
            <person name="Mancuso J."/>
            <person name="Tu H."/>
            <person name="Salamov A."/>
            <person name="Lindquist E."/>
            <person name="Shapiro H."/>
            <person name="Lucas S."/>
            <person name="Grigoriev I.V."/>
            <person name="Cande W.Z."/>
            <person name="Fulton C."/>
            <person name="Rokhsar D.S."/>
            <person name="Dawson S.C."/>
        </authorList>
    </citation>
    <scope>NUCLEOTIDE SEQUENCE [LARGE SCALE GENOMIC DNA]</scope>
    <source>
        <strain evidence="1 2">NEG-M</strain>
    </source>
</reference>
<accession>D2VWR3</accession>
<dbReference type="PANTHER" id="PTHR31252">
    <property type="entry name" value="DUF4419 DOMAIN-CONTAINING PROTEIN"/>
    <property type="match status" value="1"/>
</dbReference>
<dbReference type="EMBL" id="GG738905">
    <property type="protein sequence ID" value="EFC38665.1"/>
    <property type="molecule type" value="Genomic_DNA"/>
</dbReference>
<dbReference type="InterPro" id="IPR025533">
    <property type="entry name" value="DUF4419"/>
</dbReference>
<name>D2VWR3_NAEGR</name>
<dbReference type="Proteomes" id="UP000006671">
    <property type="component" value="Unassembled WGS sequence"/>
</dbReference>
<organism evidence="2">
    <name type="scientific">Naegleria gruberi</name>
    <name type="common">Amoeba</name>
    <dbReference type="NCBI Taxonomy" id="5762"/>
    <lineage>
        <taxon>Eukaryota</taxon>
        <taxon>Discoba</taxon>
        <taxon>Heterolobosea</taxon>
        <taxon>Tetramitia</taxon>
        <taxon>Eutetramitia</taxon>
        <taxon>Vahlkampfiidae</taxon>
        <taxon>Naegleria</taxon>
    </lineage>
</organism>
<dbReference type="RefSeq" id="XP_002671409.1">
    <property type="nucleotide sequence ID" value="XM_002671363.1"/>
</dbReference>
<dbReference type="InParanoid" id="D2VWR3"/>
<evidence type="ECO:0000313" key="2">
    <source>
        <dbReference type="Proteomes" id="UP000006671"/>
    </source>
</evidence>
<sequence length="345" mass="39117">MPITFEVSSVKATPVRDYHQPQEKVTYQKIRSSLDASPVKPIALGKNSFVMSAAIAYSSHHNWVIKPDDVWLAICTQFSNYVNGRSEELRDKFVDFEGKKQLIVYGGGTLMTADYASLSLDMTTQIAKNIKDPSVREWIMPDFTTTTETDRMIGAVVLMAAMKNYFDYMFSLCCNLPNVTLLGEVEDWVSIRERANRLLEFDTKENCMKKWSKLLFPVLDKFVESIKGNPDKEWWNRVAHHCGGGSGPSYLSGWITSFCVFSDKGHWVGDQKSVNIWGETTTMEWPIIDQDVIPRGYVSVPIVVDDNGTIYDTEMFAGHMSTELLEDGKTLKPRADWALFVAKKI</sequence>
<dbReference type="KEGG" id="ngr:NAEGRDRAFT_60912"/>
<keyword evidence="2" id="KW-1185">Reference proteome</keyword>